<comment type="caution">
    <text evidence="2">The sequence shown here is derived from an EMBL/GenBank/DDBJ whole genome shotgun (WGS) entry which is preliminary data.</text>
</comment>
<keyword evidence="1" id="KW-0175">Coiled coil</keyword>
<dbReference type="AlphaFoldDB" id="A0A7V2ZMB6"/>
<evidence type="ECO:0000256" key="1">
    <source>
        <dbReference type="SAM" id="Coils"/>
    </source>
</evidence>
<feature type="coiled-coil region" evidence="1">
    <location>
        <begin position="87"/>
        <end position="139"/>
    </location>
</feature>
<organism evidence="2">
    <name type="scientific">Ignavibacterium album</name>
    <dbReference type="NCBI Taxonomy" id="591197"/>
    <lineage>
        <taxon>Bacteria</taxon>
        <taxon>Pseudomonadati</taxon>
        <taxon>Ignavibacteriota</taxon>
        <taxon>Ignavibacteria</taxon>
        <taxon>Ignavibacteriales</taxon>
        <taxon>Ignavibacteriaceae</taxon>
        <taxon>Ignavibacterium</taxon>
    </lineage>
</organism>
<sequence length="334" mass="38857">MQKILSFLFMICSIQLFSQTGQAYLQKFPSLPDSKCIADTAEIKEFNFRLSEVTNQLDSICRLRKYNLEERIKHIQPNVEKKIAQDYDLSNADLQKLKNKKLSKEEKKRIAYQMMQNKANISMEEIEQLKKMKKEGNKEGIQGWAEAYSTQKMSELISGDSTKTPELLEIEKDQVKNKKLNDLTKEQSDLVNRIDAVNKRYSNKMIEFTKEDSIQSTELKKNIEPLEKMLIEEDLTPEQRRDIEIKIATYQFNYCNKLSPMYMDIIKDFRLSFEPLLPLYDRLEVVNAKINAITLGLEEWPIDPGLMQLEAVNGIAHSIASIFKYTMIPPSMAE</sequence>
<gene>
    <name evidence="2" type="ORF">ENS31_14060</name>
</gene>
<reference evidence="2" key="1">
    <citation type="journal article" date="2020" name="mSystems">
        <title>Genome- and Community-Level Interaction Insights into Carbon Utilization and Element Cycling Functions of Hydrothermarchaeota in Hydrothermal Sediment.</title>
        <authorList>
            <person name="Zhou Z."/>
            <person name="Liu Y."/>
            <person name="Xu W."/>
            <person name="Pan J."/>
            <person name="Luo Z.H."/>
            <person name="Li M."/>
        </authorList>
    </citation>
    <scope>NUCLEOTIDE SEQUENCE [LARGE SCALE GENOMIC DNA]</scope>
    <source>
        <strain evidence="2">SpSt-479</strain>
    </source>
</reference>
<accession>A0A7V2ZMB6</accession>
<evidence type="ECO:0000313" key="2">
    <source>
        <dbReference type="EMBL" id="HFI92639.1"/>
    </source>
</evidence>
<protein>
    <submittedName>
        <fullName evidence="2">Uncharacterized protein</fullName>
    </submittedName>
</protein>
<name>A0A7V2ZMB6_9BACT</name>
<proteinExistence type="predicted"/>
<dbReference type="EMBL" id="DSUJ01000011">
    <property type="protein sequence ID" value="HFI92639.1"/>
    <property type="molecule type" value="Genomic_DNA"/>
</dbReference>